<reference evidence="1 2" key="1">
    <citation type="journal article" date="2019" name="Commun. Biol.">
        <title>The bagworm genome reveals a unique fibroin gene that provides high tensile strength.</title>
        <authorList>
            <person name="Kono N."/>
            <person name="Nakamura H."/>
            <person name="Ohtoshi R."/>
            <person name="Tomita M."/>
            <person name="Numata K."/>
            <person name="Arakawa K."/>
        </authorList>
    </citation>
    <scope>NUCLEOTIDE SEQUENCE [LARGE SCALE GENOMIC DNA]</scope>
</reference>
<gene>
    <name evidence="1" type="ORF">EVAR_53744_1</name>
</gene>
<accession>A0A4C1ZCQ7</accession>
<keyword evidence="2" id="KW-1185">Reference proteome</keyword>
<comment type="caution">
    <text evidence="1">The sequence shown here is derived from an EMBL/GenBank/DDBJ whole genome shotgun (WGS) entry which is preliminary data.</text>
</comment>
<proteinExistence type="predicted"/>
<dbReference type="AlphaFoldDB" id="A0A4C1ZCQ7"/>
<dbReference type="Proteomes" id="UP000299102">
    <property type="component" value="Unassembled WGS sequence"/>
</dbReference>
<name>A0A4C1ZCQ7_EUMVA</name>
<evidence type="ECO:0000313" key="2">
    <source>
        <dbReference type="Proteomes" id="UP000299102"/>
    </source>
</evidence>
<evidence type="ECO:0000313" key="1">
    <source>
        <dbReference type="EMBL" id="GBP85520.1"/>
    </source>
</evidence>
<organism evidence="1 2">
    <name type="scientific">Eumeta variegata</name>
    <name type="common">Bagworm moth</name>
    <name type="synonym">Eumeta japonica</name>
    <dbReference type="NCBI Taxonomy" id="151549"/>
    <lineage>
        <taxon>Eukaryota</taxon>
        <taxon>Metazoa</taxon>
        <taxon>Ecdysozoa</taxon>
        <taxon>Arthropoda</taxon>
        <taxon>Hexapoda</taxon>
        <taxon>Insecta</taxon>
        <taxon>Pterygota</taxon>
        <taxon>Neoptera</taxon>
        <taxon>Endopterygota</taxon>
        <taxon>Lepidoptera</taxon>
        <taxon>Glossata</taxon>
        <taxon>Ditrysia</taxon>
        <taxon>Tineoidea</taxon>
        <taxon>Psychidae</taxon>
        <taxon>Oiketicinae</taxon>
        <taxon>Eumeta</taxon>
    </lineage>
</organism>
<protein>
    <submittedName>
        <fullName evidence="1">Uncharacterized protein</fullName>
    </submittedName>
</protein>
<sequence length="181" mass="19991">MERTARSNITAGRLQTERYEISVCAAAAGPFDDVKSIGSDEKFANAYYIRIACNKQEGARDAGRQRRLLITAEFDLAPSLAGRLSGPVAVRLAPYLGKGTGRYLMLASLGNERSLKAEWYVIKALPEVFTVSSSKRPNIDLHGLLLHDGNARYTLAYSSAQNKGFLLRHTGQTCRSLYLQY</sequence>
<dbReference type="EMBL" id="BGZK01001743">
    <property type="protein sequence ID" value="GBP85520.1"/>
    <property type="molecule type" value="Genomic_DNA"/>
</dbReference>